<dbReference type="EMBL" id="CP014206">
    <property type="protein sequence ID" value="AMK11889.1"/>
    <property type="molecule type" value="Genomic_DNA"/>
</dbReference>
<proteinExistence type="predicted"/>
<dbReference type="InterPro" id="IPR046357">
    <property type="entry name" value="PPIase_dom_sf"/>
</dbReference>
<dbReference type="SUPFAM" id="SSF109998">
    <property type="entry name" value="Triger factor/SurA peptide-binding domain-like"/>
    <property type="match status" value="1"/>
</dbReference>
<dbReference type="PROSITE" id="PS50198">
    <property type="entry name" value="PPIC_PPIASE_2"/>
    <property type="match status" value="1"/>
</dbReference>
<feature type="chain" id="PRO_5044548211" evidence="3">
    <location>
        <begin position="23"/>
        <end position="323"/>
    </location>
</feature>
<evidence type="ECO:0000313" key="6">
    <source>
        <dbReference type="EMBL" id="TDT87154.1"/>
    </source>
</evidence>
<keyword evidence="2" id="KW-0697">Rotamase</keyword>
<evidence type="ECO:0000256" key="1">
    <source>
        <dbReference type="ARBA" id="ARBA00022729"/>
    </source>
</evidence>
<dbReference type="Proteomes" id="UP000055611">
    <property type="component" value="Chromosome"/>
</dbReference>
<dbReference type="Proteomes" id="UP000295506">
    <property type="component" value="Unassembled WGS sequence"/>
</dbReference>
<dbReference type="Pfam" id="PF13624">
    <property type="entry name" value="SurA_N_3"/>
    <property type="match status" value="1"/>
</dbReference>
<gene>
    <name evidence="5" type="ORF">AWY79_12580</name>
    <name evidence="6" type="ORF">EDC59_10941</name>
</gene>
<dbReference type="InterPro" id="IPR027304">
    <property type="entry name" value="Trigger_fact/SurA_dom_sf"/>
</dbReference>
<feature type="domain" description="PpiC" evidence="4">
    <location>
        <begin position="176"/>
        <end position="253"/>
    </location>
</feature>
<keyword evidence="1 3" id="KW-0732">Signal</keyword>
<dbReference type="Gene3D" id="3.10.50.40">
    <property type="match status" value="1"/>
</dbReference>
<evidence type="ECO:0000313" key="7">
    <source>
        <dbReference type="Proteomes" id="UP000055611"/>
    </source>
</evidence>
<dbReference type="SUPFAM" id="SSF54534">
    <property type="entry name" value="FKBP-like"/>
    <property type="match status" value="1"/>
</dbReference>
<evidence type="ECO:0000259" key="4">
    <source>
        <dbReference type="PROSITE" id="PS50198"/>
    </source>
</evidence>
<evidence type="ECO:0000313" key="5">
    <source>
        <dbReference type="EMBL" id="AMK11889.1"/>
    </source>
</evidence>
<feature type="signal peptide" evidence="3">
    <location>
        <begin position="1"/>
        <end position="22"/>
    </location>
</feature>
<dbReference type="RefSeq" id="WP_066804456.1">
    <property type="nucleotide sequence ID" value="NZ_CP014206.1"/>
</dbReference>
<dbReference type="EMBL" id="SOBK01000009">
    <property type="protein sequence ID" value="TDT87154.1"/>
    <property type="molecule type" value="Genomic_DNA"/>
</dbReference>
<dbReference type="AlphaFoldDB" id="A0A126QQ22"/>
<sequence>MVKVLSLLMGAMLMLWPAASQANDTVINRILVKINDSIITQYDLDEEMKPVLDKIGDRQLSAKEQQQLEGLRKQALENLVNDILIKQEVNRFGIDVTDEVMDKEIERVRKERELTLEEFEEVVKEDGLTMEEFRTRLKGILEKQELIGHMVNSKVLVTDTEIQDEYEARKGDYTMDKMVELAIILLPPEKSAVEVRDEIESGEVTFAEAVTKYSVGPGKEQGGSIGELSWNDLAQEWKDSLQGVKQGGVGQPLTIQGREALLSPVKIDEDKMVPLEEVRDGIYNDLMQKKRETVFTEYFEKLKRSSVIVYMDDSLKPDNGVAQ</sequence>
<dbReference type="InterPro" id="IPR050280">
    <property type="entry name" value="OMP_Chaperone_SurA"/>
</dbReference>
<dbReference type="Gene3D" id="1.10.4030.10">
    <property type="entry name" value="Porin chaperone SurA, peptide-binding domain"/>
    <property type="match status" value="1"/>
</dbReference>
<dbReference type="Pfam" id="PF13145">
    <property type="entry name" value="Rotamase_2"/>
    <property type="match status" value="1"/>
</dbReference>
<evidence type="ECO:0000313" key="8">
    <source>
        <dbReference type="Proteomes" id="UP000295506"/>
    </source>
</evidence>
<name>A0A126QQ22_9BACT</name>
<dbReference type="GO" id="GO:0003755">
    <property type="term" value="F:peptidyl-prolyl cis-trans isomerase activity"/>
    <property type="evidence" value="ECO:0007669"/>
    <property type="project" value="UniProtKB-KW"/>
</dbReference>
<dbReference type="PANTHER" id="PTHR47637">
    <property type="entry name" value="CHAPERONE SURA"/>
    <property type="match status" value="1"/>
</dbReference>
<protein>
    <submittedName>
        <fullName evidence="5">Peptidylprolyl isomerase</fullName>
    </submittedName>
    <submittedName>
        <fullName evidence="6">Periplasmic chaperone for outer membrane proteins SurA</fullName>
    </submittedName>
</protein>
<reference evidence="6 8" key="2">
    <citation type="submission" date="2019-03" db="EMBL/GenBank/DDBJ databases">
        <title>Genomic Encyclopedia of Type Strains, Phase IV (KMG-IV): sequencing the most valuable type-strain genomes for metagenomic binning, comparative biology and taxonomic classification.</title>
        <authorList>
            <person name="Goeker M."/>
        </authorList>
    </citation>
    <scope>NUCLEOTIDE SEQUENCE [LARGE SCALE GENOMIC DNA]</scope>
    <source>
        <strain evidence="6 8">DSM 101483</strain>
    </source>
</reference>
<keyword evidence="2 5" id="KW-0413">Isomerase</keyword>
<evidence type="ECO:0000256" key="2">
    <source>
        <dbReference type="PROSITE-ProRule" id="PRU00278"/>
    </source>
</evidence>
<evidence type="ECO:0000256" key="3">
    <source>
        <dbReference type="SAM" id="SignalP"/>
    </source>
</evidence>
<dbReference type="InterPro" id="IPR000297">
    <property type="entry name" value="PPIase_PpiC"/>
</dbReference>
<dbReference type="OrthoDB" id="14196at2"/>
<organism evidence="6 8">
    <name type="scientific">Pseudodesulfovibrio indicus</name>
    <dbReference type="NCBI Taxonomy" id="1716143"/>
    <lineage>
        <taxon>Bacteria</taxon>
        <taxon>Pseudomonadati</taxon>
        <taxon>Thermodesulfobacteriota</taxon>
        <taxon>Desulfovibrionia</taxon>
        <taxon>Desulfovibrionales</taxon>
        <taxon>Desulfovibrionaceae</taxon>
    </lineage>
</organism>
<dbReference type="PANTHER" id="PTHR47637:SF1">
    <property type="entry name" value="CHAPERONE SURA"/>
    <property type="match status" value="1"/>
</dbReference>
<accession>A0A126QQ22</accession>
<reference evidence="5 7" key="1">
    <citation type="journal article" date="2016" name="Front. Microbiol.">
        <title>Genome Sequence of the Piezophilic, Mesophilic Sulfate-Reducing Bacterium Desulfovibrio indicus J2T.</title>
        <authorList>
            <person name="Cao J."/>
            <person name="Maignien L."/>
            <person name="Shao Z."/>
            <person name="Alain K."/>
            <person name="Jebbar M."/>
        </authorList>
    </citation>
    <scope>NUCLEOTIDE SEQUENCE [LARGE SCALE GENOMIC DNA]</scope>
    <source>
        <strain evidence="5 7">J2</strain>
    </source>
</reference>
<dbReference type="KEGG" id="dej:AWY79_12580"/>
<keyword evidence="7" id="KW-1185">Reference proteome</keyword>